<dbReference type="AlphaFoldDB" id="A0A830HYU9"/>
<organism evidence="7 8">
    <name type="scientific">Pycnococcus provasolii</name>
    <dbReference type="NCBI Taxonomy" id="41880"/>
    <lineage>
        <taxon>Eukaryota</taxon>
        <taxon>Viridiplantae</taxon>
        <taxon>Chlorophyta</taxon>
        <taxon>Pseudoscourfieldiophyceae</taxon>
        <taxon>Pseudoscourfieldiales</taxon>
        <taxon>Pycnococcaceae</taxon>
        <taxon>Pycnococcus</taxon>
    </lineage>
</organism>
<evidence type="ECO:0000256" key="3">
    <source>
        <dbReference type="ARBA" id="ARBA00038928"/>
    </source>
</evidence>
<evidence type="ECO:0000313" key="8">
    <source>
        <dbReference type="Proteomes" id="UP000660262"/>
    </source>
</evidence>
<comment type="catalytic activity">
    <reaction evidence="4">
        <text>[protein]-C-terminal S-[(2E,6E)-farnesyl]-L-cysteine methyl ester + H2O = [protein]-C-terminal S-[(2E,6E)-farnesyl]-L-cysteine + methanol + H(+)</text>
        <dbReference type="Rhea" id="RHEA:48520"/>
        <dbReference type="Rhea" id="RHEA-COMP:12125"/>
        <dbReference type="Rhea" id="RHEA-COMP:12126"/>
        <dbReference type="ChEBI" id="CHEBI:15377"/>
        <dbReference type="ChEBI" id="CHEBI:15378"/>
        <dbReference type="ChEBI" id="CHEBI:17790"/>
        <dbReference type="ChEBI" id="CHEBI:90510"/>
        <dbReference type="ChEBI" id="CHEBI:90511"/>
        <dbReference type="EC" id="3.1.1.n2"/>
    </reaction>
</comment>
<reference evidence="7" key="1">
    <citation type="submission" date="2020-10" db="EMBL/GenBank/DDBJ databases">
        <title>Unveiling of a novel bifunctional photoreceptor, Dualchrome1, isolated from a cosmopolitan green alga.</title>
        <authorList>
            <person name="Suzuki S."/>
            <person name="Kawachi M."/>
        </authorList>
    </citation>
    <scope>NUCLEOTIDE SEQUENCE</scope>
    <source>
        <strain evidence="7">NIES 2893</strain>
    </source>
</reference>
<dbReference type="Gene3D" id="3.40.50.1820">
    <property type="entry name" value="alpha/beta hydrolase"/>
    <property type="match status" value="1"/>
</dbReference>
<comment type="caution">
    <text evidence="7">The sequence shown here is derived from an EMBL/GenBank/DDBJ whole genome shotgun (WGS) entry which is preliminary data.</text>
</comment>
<dbReference type="InterPro" id="IPR050300">
    <property type="entry name" value="GDXG_lipolytic_enzyme"/>
</dbReference>
<dbReference type="InterPro" id="IPR029058">
    <property type="entry name" value="AB_hydrolase_fold"/>
</dbReference>
<dbReference type="OrthoDB" id="6495301at2759"/>
<feature type="compositionally biased region" description="Basic and acidic residues" evidence="5">
    <location>
        <begin position="12"/>
        <end position="22"/>
    </location>
</feature>
<keyword evidence="8" id="KW-1185">Reference proteome</keyword>
<dbReference type="EMBL" id="BNJQ01000041">
    <property type="protein sequence ID" value="GHP12422.1"/>
    <property type="molecule type" value="Genomic_DNA"/>
</dbReference>
<sequence length="448" mass="49205">MKFQPHVVPEVGAKEQQPKDDSFSPPSNQTDQMSIVEGLRGLYADVRHQPSFSKKCQRSLHLSWTACTEIVRITAAIPYAWRAARIHKQHSRKKLSSHYDDNNNSIDDDDVLLLPAVPYGSHKRQVADIWLPPRSLSESNEDANNEGGAGKNRPMCLFIHGGVWSSGEAWHYAPMARCLAQHGIITAVMTYRLFPETGAKGQAADVCAALAWCASQVAQTHKGDAENIALVGHSAGAHLCALALCAKAASLSNLVDDDSILKKASRVQPRRFVSLNGVFDIPSHYEYERRRGVESLSTMKRAMGDSHEAMAALSPSLILRGESKCADADSLSGRRTTRLFSRALNKDKKDKDKDKDTMAPSSIAARFPEETYFLTALGDTTVPFVESVQMHGALQEAGAPHSELLLYPAPNDHGSLVLAWPGGAKHRFGDDNDLAPWSRDLLDIIRHK</sequence>
<dbReference type="EC" id="3.1.1.n2" evidence="3"/>
<evidence type="ECO:0000256" key="4">
    <source>
        <dbReference type="ARBA" id="ARBA00049507"/>
    </source>
</evidence>
<name>A0A830HYU9_9CHLO</name>
<proteinExistence type="inferred from homology"/>
<keyword evidence="1" id="KW-0378">Hydrolase</keyword>
<evidence type="ECO:0000313" key="7">
    <source>
        <dbReference type="EMBL" id="GHP12422.1"/>
    </source>
</evidence>
<feature type="region of interest" description="Disordered" evidence="5">
    <location>
        <begin position="1"/>
        <end position="31"/>
    </location>
</feature>
<feature type="domain" description="BD-FAE-like" evidence="6">
    <location>
        <begin position="150"/>
        <end position="315"/>
    </location>
</feature>
<dbReference type="GO" id="GO:0004061">
    <property type="term" value="F:arylformamidase activity"/>
    <property type="evidence" value="ECO:0007669"/>
    <property type="project" value="TreeGrafter"/>
</dbReference>
<dbReference type="Proteomes" id="UP000660262">
    <property type="component" value="Unassembled WGS sequence"/>
</dbReference>
<dbReference type="PANTHER" id="PTHR48081">
    <property type="entry name" value="AB HYDROLASE SUPERFAMILY PROTEIN C4A8.06C"/>
    <property type="match status" value="1"/>
</dbReference>
<dbReference type="PANTHER" id="PTHR48081:SF33">
    <property type="entry name" value="KYNURENINE FORMAMIDASE"/>
    <property type="match status" value="1"/>
</dbReference>
<comment type="similarity">
    <text evidence="2">Belongs to the AB hydrolase superfamily. Isoprenylcysteine methylesterase family.</text>
</comment>
<evidence type="ECO:0000256" key="5">
    <source>
        <dbReference type="SAM" id="MobiDB-lite"/>
    </source>
</evidence>
<dbReference type="Pfam" id="PF20434">
    <property type="entry name" value="BD-FAE"/>
    <property type="match status" value="1"/>
</dbReference>
<evidence type="ECO:0000259" key="6">
    <source>
        <dbReference type="Pfam" id="PF20434"/>
    </source>
</evidence>
<dbReference type="SUPFAM" id="SSF53474">
    <property type="entry name" value="alpha/beta-Hydrolases"/>
    <property type="match status" value="1"/>
</dbReference>
<dbReference type="InterPro" id="IPR049492">
    <property type="entry name" value="BD-FAE-like_dom"/>
</dbReference>
<gene>
    <name evidence="7" type="ORF">PPROV_001114900</name>
</gene>
<accession>A0A830HYU9</accession>
<protein>
    <recommendedName>
        <fullName evidence="3">protein-S-isoprenylcysteine alpha-carbonyl methylesterase</fullName>
        <ecNumber evidence="3">3.1.1.n2</ecNumber>
    </recommendedName>
</protein>
<evidence type="ECO:0000256" key="1">
    <source>
        <dbReference type="ARBA" id="ARBA00022801"/>
    </source>
</evidence>
<evidence type="ECO:0000256" key="2">
    <source>
        <dbReference type="ARBA" id="ARBA00038028"/>
    </source>
</evidence>